<evidence type="ECO:0000313" key="2">
    <source>
        <dbReference type="EMBL" id="GJU04706.1"/>
    </source>
</evidence>
<gene>
    <name evidence="2" type="ORF">Tco_1121136</name>
</gene>
<dbReference type="EMBL" id="BQNB010021276">
    <property type="protein sequence ID" value="GJU04706.1"/>
    <property type="molecule type" value="Genomic_DNA"/>
</dbReference>
<evidence type="ECO:0000313" key="3">
    <source>
        <dbReference type="Proteomes" id="UP001151760"/>
    </source>
</evidence>
<comment type="caution">
    <text evidence="2">The sequence shown here is derived from an EMBL/GenBank/DDBJ whole genome shotgun (WGS) entry which is preliminary data.</text>
</comment>
<reference evidence="2" key="2">
    <citation type="submission" date="2022-01" db="EMBL/GenBank/DDBJ databases">
        <authorList>
            <person name="Yamashiro T."/>
            <person name="Shiraishi A."/>
            <person name="Satake H."/>
            <person name="Nakayama K."/>
        </authorList>
    </citation>
    <scope>NUCLEOTIDE SEQUENCE</scope>
</reference>
<protein>
    <submittedName>
        <fullName evidence="2">Uncharacterized protein</fullName>
    </submittedName>
</protein>
<evidence type="ECO:0000256" key="1">
    <source>
        <dbReference type="SAM" id="MobiDB-lite"/>
    </source>
</evidence>
<organism evidence="2 3">
    <name type="scientific">Tanacetum coccineum</name>
    <dbReference type="NCBI Taxonomy" id="301880"/>
    <lineage>
        <taxon>Eukaryota</taxon>
        <taxon>Viridiplantae</taxon>
        <taxon>Streptophyta</taxon>
        <taxon>Embryophyta</taxon>
        <taxon>Tracheophyta</taxon>
        <taxon>Spermatophyta</taxon>
        <taxon>Magnoliopsida</taxon>
        <taxon>eudicotyledons</taxon>
        <taxon>Gunneridae</taxon>
        <taxon>Pentapetalae</taxon>
        <taxon>asterids</taxon>
        <taxon>campanulids</taxon>
        <taxon>Asterales</taxon>
        <taxon>Asteraceae</taxon>
        <taxon>Asteroideae</taxon>
        <taxon>Anthemideae</taxon>
        <taxon>Anthemidinae</taxon>
        <taxon>Tanacetum</taxon>
    </lineage>
</organism>
<feature type="region of interest" description="Disordered" evidence="1">
    <location>
        <begin position="190"/>
        <end position="238"/>
    </location>
</feature>
<feature type="compositionally biased region" description="Polar residues" evidence="1">
    <location>
        <begin position="217"/>
        <end position="235"/>
    </location>
</feature>
<sequence length="391" mass="45178">MYLKKAQYEKPCLYEIPHDQSDPANKLIPDREEILTLEEESGLKLNKDLMKPYDYIMENNYFKLIYSLLTKIHKGTWEGGPIYHCCAILSIINILGTVRFGNDQFAPIVGYGDLVQGNITINRVYYVEEPSTPTNVHAEENNDDQAEFTNPFCTSVQEVAESSSHNIDNSNMHTFNQPQDSKFRWTKDHPLTQVRGNPSKLVQTRRQLATDPEISMQEYTSSSLTDSKSGNSLKNPMSKRHFFMVPPKKVVSCCTTRRVSFDPDHPEMFYRLWKSLYGLKQALKTEYQLADMFTKALPEDRFQYLVRRIGMRCLTPAELEDSYKDGDGDASFQLESDSLPHAHAQTTKTYYKHQDSRIMKVQELKTNTSAQTLIYKIFIKYKAIRKIVSKL</sequence>
<dbReference type="Proteomes" id="UP001151760">
    <property type="component" value="Unassembled WGS sequence"/>
</dbReference>
<reference evidence="2" key="1">
    <citation type="journal article" date="2022" name="Int. J. Mol. Sci.">
        <title>Draft Genome of Tanacetum Coccineum: Genomic Comparison of Closely Related Tanacetum-Family Plants.</title>
        <authorList>
            <person name="Yamashiro T."/>
            <person name="Shiraishi A."/>
            <person name="Nakayama K."/>
            <person name="Satake H."/>
        </authorList>
    </citation>
    <scope>NUCLEOTIDE SEQUENCE</scope>
</reference>
<keyword evidence="3" id="KW-1185">Reference proteome</keyword>
<proteinExistence type="predicted"/>
<feature type="compositionally biased region" description="Polar residues" evidence="1">
    <location>
        <begin position="194"/>
        <end position="207"/>
    </location>
</feature>
<name>A0ABQ5IWU5_9ASTR</name>
<accession>A0ABQ5IWU5</accession>